<dbReference type="InterPro" id="IPR013087">
    <property type="entry name" value="Znf_C2H2_type"/>
</dbReference>
<dbReference type="PROSITE" id="PS00028">
    <property type="entry name" value="ZINC_FINGER_C2H2_1"/>
    <property type="match status" value="1"/>
</dbReference>
<dbReference type="InterPro" id="IPR054471">
    <property type="entry name" value="GPIID_WHD"/>
</dbReference>
<dbReference type="InterPro" id="IPR010730">
    <property type="entry name" value="HET"/>
</dbReference>
<evidence type="ECO:0000259" key="7">
    <source>
        <dbReference type="PROSITE" id="PS50157"/>
    </source>
</evidence>
<evidence type="ECO:0000256" key="4">
    <source>
        <dbReference type="ARBA" id="ARBA00022833"/>
    </source>
</evidence>
<evidence type="ECO:0000256" key="1">
    <source>
        <dbReference type="ARBA" id="ARBA00022723"/>
    </source>
</evidence>
<dbReference type="Gene3D" id="3.30.160.60">
    <property type="entry name" value="Classic Zinc Finger"/>
    <property type="match status" value="2"/>
</dbReference>
<sequence length="1945" mass="221307">MQVVEWLPDSAPEHNRSLYESAVTHTATDSRTADEDCGSGSAHCLAPRTSLVPPLCLLCGPNDHKKLLDPPAKDVGLGQGLLGRGSIFDIRLAASFAMKSISLNSCQSLSQCELWTRTSTPFSSSFLQRLSFLLEQFSPLGSLSDSISPRYTHLARGSPSPRSGREQFDTCPGASAEFAKSTTMAQGLGLYRVPDLDVDVEVALRMSADKFKEQLNDIHVDKFGKTTLDDVYRSLRDIQFQQQEQKTLMNLNRIELFLSGMHSFQEVLDDRGMEDVDGIMAFVWGPMRFLLETTNVNERAFDHVLEVYQRLGIQILPLSEYKQFFAGSVNGRACLLNIYNDIAEFHTTAYRLFSLRSSLWGKLHKATWKDLESTFKYLAASLRLHAEFIQTHGAPLQDRHAFRSVDSGFAAPQNSILFDNDDFRRKSHQYMLDYASLRQNFRKDEAHRKQKQKQKVLKWIAAPMKTQELHKSFVKKREPYPETGRWLYTRYDAVSNWMREDIPQDSALWVYGKKGMGKSILSSLVVNRLQELVRTQDIPKVQTCYFYCQDADPELNTYFGILRGIVHQLVSAVDVSNLDESNEDEYDISACCNKYNGFILPLCDDKITNSGGSTLSTSEGCLSLIEAFFEINPRLYIVVDGLDECAGRVEIQQIVSFLVAQVSRLDEISQGQLRVLFMSQPNPEVKAAMSKPTVSPIIGEVELQATDNTQDIRTYVKSRLDPAELVKSRRQVRGRINPTEASLLEASGNNFNLLEQDIQRIEEEVSLQSEGLFLYAVLAVDYLLNQWSKGELLRKVSSRMLPDGITKMYDMVLESLKEKMLDLSSTHWDKTKLLLGWLACAHRPLKWHEIQAIIAYDLEMDEIDFDLRMIRRENINNFLGSLVEVLPGDEIRLMHSTAKDHLVSSRLIHAKSVQCDLAILCLRYLSLRCFAAEDYSVVELHSHIRKGYFSFQDYAIPQWNKHIKTVIRECHELFSPTFYHDAAVEPGRNFVGEFGSALARFISAYDTDIKRETHPEFPEDDLSKYISLPFYPDLARLWNHIFTHQKASADERNEVGISRLQDALTSHREVLASEYQPDTVMFGSDTMETYYGPNLFKCKKTLCKFFYEGFKTEKDRDAHHNRHDRPYPCPIKTCNSAPVGFSSNKDKERHVRTYHPEEIDGQTPFIQMSRRVETAKFPCKMCGKCFTRNINLKGHMRSHFGERPFACPNCGKAFARLNDYDYGLNISAWALGVHETLEKAKPAAAVLSAQELYHVQTHVVAFANHQVLLKLMACIFRLVAFMQAQPCVWQAAHGRLASFSRVPPSRIVLTQYSLSHSPLHKSSRIVHEGSMSAPLPHRPVRTRGRSETDLGDPHSSSKRTRGRNTIDAYCSSCLLLFSKDGLEALNSTAGLRHSTFVRCRSQAIRGCPLCHFILATVKRDQENDWPDDETLIFHNRSSMKDTKVLPPWIDILDGSISSRKVVTTIYPYAKHGDPMANFVYRRPLLRDVKSQKVFSAAVRLYNEVIDVGTVESPTLKLFINDVEQEGTYVALSYCWGGEQPGNLLATTLERMTEGIRMEELEQTVRDAVVATRKLGFRYLWVDAYCIIQDCAQDKAKEIGDMALIYKNAAVMIAAGTAARARDGFLATRRTYIPEEEFRIPMSSGGLGTVYLRTGTHMPRHAIDTCGWVLQEFMLSSRILFFSEYELLWQCQETELRGVTGEGLEYLQPLESLPWLAFNDEAGSNFGGQEEEKRYIWMTVVEQYSRRLLSDPGDRLDALKGITLELQSLWRDTNTFGLWRKWFIEQLTWSKKDCEKDGNTEVVRSARAPSWSWASLNGRIRYTGLFTTEYAEVRGMTLLEERISPHNVILSCPIITLDDMDQSRLDEDEEWITEYPDLADISLEIGDRETEYLILGKTMLGDLELLIALMVVEDDACGGVYRRVGLATFTDEAILKSAKDKVVTLK</sequence>
<dbReference type="PANTHER" id="PTHR33112">
    <property type="entry name" value="DOMAIN PROTEIN, PUTATIVE-RELATED"/>
    <property type="match status" value="1"/>
</dbReference>
<evidence type="ECO:0000313" key="8">
    <source>
        <dbReference type="EMBL" id="UQC77062.1"/>
    </source>
</evidence>
<keyword evidence="9" id="KW-1185">Reference proteome</keyword>
<gene>
    <name evidence="8" type="ORF">CLUP02_02528</name>
</gene>
<dbReference type="EMBL" id="CP019474">
    <property type="protein sequence ID" value="UQC77062.1"/>
    <property type="molecule type" value="Genomic_DNA"/>
</dbReference>
<dbReference type="Gene3D" id="3.40.50.300">
    <property type="entry name" value="P-loop containing nucleotide triphosphate hydrolases"/>
    <property type="match status" value="1"/>
</dbReference>
<accession>A0A9Q8WBV3</accession>
<evidence type="ECO:0000256" key="3">
    <source>
        <dbReference type="ARBA" id="ARBA00022771"/>
    </source>
</evidence>
<keyword evidence="1" id="KW-0479">Metal-binding</keyword>
<dbReference type="GeneID" id="73336570"/>
<evidence type="ECO:0000256" key="2">
    <source>
        <dbReference type="ARBA" id="ARBA00022737"/>
    </source>
</evidence>
<organism evidence="8 9">
    <name type="scientific">Colletotrichum lupini</name>
    <dbReference type="NCBI Taxonomy" id="145971"/>
    <lineage>
        <taxon>Eukaryota</taxon>
        <taxon>Fungi</taxon>
        <taxon>Dikarya</taxon>
        <taxon>Ascomycota</taxon>
        <taxon>Pezizomycotina</taxon>
        <taxon>Sordariomycetes</taxon>
        <taxon>Hypocreomycetidae</taxon>
        <taxon>Glomerellales</taxon>
        <taxon>Glomerellaceae</taxon>
        <taxon>Colletotrichum</taxon>
        <taxon>Colletotrichum acutatum species complex</taxon>
    </lineage>
</organism>
<protein>
    <recommendedName>
        <fullName evidence="7">C2H2-type domain-containing protein</fullName>
    </recommendedName>
</protein>
<proteinExistence type="predicted"/>
<name>A0A9Q8WBV3_9PEZI</name>
<keyword evidence="2" id="KW-0677">Repeat</keyword>
<dbReference type="SUPFAM" id="SSF57667">
    <property type="entry name" value="beta-beta-alpha zinc fingers"/>
    <property type="match status" value="1"/>
</dbReference>
<dbReference type="Pfam" id="PF22939">
    <property type="entry name" value="WHD_GPIID"/>
    <property type="match status" value="1"/>
</dbReference>
<evidence type="ECO:0000256" key="5">
    <source>
        <dbReference type="PROSITE-ProRule" id="PRU00042"/>
    </source>
</evidence>
<dbReference type="Proteomes" id="UP000830671">
    <property type="component" value="Chromosome 2"/>
</dbReference>
<dbReference type="InterPro" id="IPR036236">
    <property type="entry name" value="Znf_C2H2_sf"/>
</dbReference>
<keyword evidence="4" id="KW-0862">Zinc</keyword>
<reference evidence="8" key="1">
    <citation type="journal article" date="2021" name="Mol. Plant Microbe Interact.">
        <title>Complete Genome Sequence of the Plant-Pathogenic Fungus Colletotrichum lupini.</title>
        <authorList>
            <person name="Baroncelli R."/>
            <person name="Pensec F."/>
            <person name="Da Lio D."/>
            <person name="Boufleur T."/>
            <person name="Vicente I."/>
            <person name="Sarrocco S."/>
            <person name="Picot A."/>
            <person name="Baraldi E."/>
            <person name="Sukno S."/>
            <person name="Thon M."/>
            <person name="Le Floch G."/>
        </authorList>
    </citation>
    <scope>NUCLEOTIDE SEQUENCE</scope>
    <source>
        <strain evidence="8">IMI 504893</strain>
    </source>
</reference>
<dbReference type="InterPro" id="IPR027417">
    <property type="entry name" value="P-loop_NTPase"/>
</dbReference>
<dbReference type="SMART" id="SM00355">
    <property type="entry name" value="ZnF_C2H2"/>
    <property type="match status" value="3"/>
</dbReference>
<dbReference type="PROSITE" id="PS50157">
    <property type="entry name" value="ZINC_FINGER_C2H2_2"/>
    <property type="match status" value="1"/>
</dbReference>
<feature type="domain" description="C2H2-type" evidence="7">
    <location>
        <begin position="1177"/>
        <end position="1204"/>
    </location>
</feature>
<dbReference type="InterPro" id="IPR056884">
    <property type="entry name" value="NPHP3-like_N"/>
</dbReference>
<evidence type="ECO:0000313" key="9">
    <source>
        <dbReference type="Proteomes" id="UP000830671"/>
    </source>
</evidence>
<keyword evidence="3 5" id="KW-0863">Zinc-finger</keyword>
<dbReference type="Pfam" id="PF24883">
    <property type="entry name" value="NPHP3_N"/>
    <property type="match status" value="1"/>
</dbReference>
<dbReference type="KEGG" id="clup:CLUP02_02528"/>
<dbReference type="RefSeq" id="XP_049138703.1">
    <property type="nucleotide sequence ID" value="XM_049281560.1"/>
</dbReference>
<dbReference type="FunFam" id="3.30.160.60:FF:000446">
    <property type="entry name" value="Zinc finger protein"/>
    <property type="match status" value="1"/>
</dbReference>
<feature type="region of interest" description="Disordered" evidence="6">
    <location>
        <begin position="1327"/>
        <end position="1361"/>
    </location>
</feature>
<dbReference type="GO" id="GO:0008270">
    <property type="term" value="F:zinc ion binding"/>
    <property type="evidence" value="ECO:0007669"/>
    <property type="project" value="UniProtKB-KW"/>
</dbReference>
<evidence type="ECO:0000256" key="6">
    <source>
        <dbReference type="SAM" id="MobiDB-lite"/>
    </source>
</evidence>
<dbReference type="PANTHER" id="PTHR33112:SF16">
    <property type="entry name" value="HETEROKARYON INCOMPATIBILITY DOMAIN-CONTAINING PROTEIN"/>
    <property type="match status" value="1"/>
</dbReference>
<dbReference type="Pfam" id="PF06985">
    <property type="entry name" value="HET"/>
    <property type="match status" value="1"/>
</dbReference>